<accession>A0AAN6RWV0</accession>
<feature type="domain" description="HIT" evidence="2">
    <location>
        <begin position="1"/>
        <end position="42"/>
    </location>
</feature>
<reference evidence="3" key="1">
    <citation type="journal article" date="2023" name="Mol. Phylogenet. Evol.">
        <title>Genome-scale phylogeny and comparative genomics of the fungal order Sordariales.</title>
        <authorList>
            <person name="Hensen N."/>
            <person name="Bonometti L."/>
            <person name="Westerberg I."/>
            <person name="Brannstrom I.O."/>
            <person name="Guillou S."/>
            <person name="Cros-Aarteil S."/>
            <person name="Calhoun S."/>
            <person name="Haridas S."/>
            <person name="Kuo A."/>
            <person name="Mondo S."/>
            <person name="Pangilinan J."/>
            <person name="Riley R."/>
            <person name="LaButti K."/>
            <person name="Andreopoulos B."/>
            <person name="Lipzen A."/>
            <person name="Chen C."/>
            <person name="Yan M."/>
            <person name="Daum C."/>
            <person name="Ng V."/>
            <person name="Clum A."/>
            <person name="Steindorff A."/>
            <person name="Ohm R.A."/>
            <person name="Martin F."/>
            <person name="Silar P."/>
            <person name="Natvig D.O."/>
            <person name="Lalanne C."/>
            <person name="Gautier V."/>
            <person name="Ament-Velasquez S.L."/>
            <person name="Kruys A."/>
            <person name="Hutchinson M.I."/>
            <person name="Powell A.J."/>
            <person name="Barry K."/>
            <person name="Miller A.N."/>
            <person name="Grigoriev I.V."/>
            <person name="Debuchy R."/>
            <person name="Gladieux P."/>
            <person name="Hiltunen Thoren M."/>
            <person name="Johannesson H."/>
        </authorList>
    </citation>
    <scope>NUCLEOTIDE SEQUENCE</scope>
    <source>
        <strain evidence="3">CBS 103.79</strain>
    </source>
</reference>
<dbReference type="Pfam" id="PF01230">
    <property type="entry name" value="HIT"/>
    <property type="match status" value="1"/>
</dbReference>
<dbReference type="PROSITE" id="PS51084">
    <property type="entry name" value="HIT_2"/>
    <property type="match status" value="1"/>
</dbReference>
<evidence type="ECO:0000313" key="4">
    <source>
        <dbReference type="Proteomes" id="UP001303889"/>
    </source>
</evidence>
<reference evidence="3" key="2">
    <citation type="submission" date="2023-05" db="EMBL/GenBank/DDBJ databases">
        <authorList>
            <consortium name="Lawrence Berkeley National Laboratory"/>
            <person name="Steindorff A."/>
            <person name="Hensen N."/>
            <person name="Bonometti L."/>
            <person name="Westerberg I."/>
            <person name="Brannstrom I.O."/>
            <person name="Guillou S."/>
            <person name="Cros-Aarteil S."/>
            <person name="Calhoun S."/>
            <person name="Haridas S."/>
            <person name="Kuo A."/>
            <person name="Mondo S."/>
            <person name="Pangilinan J."/>
            <person name="Riley R."/>
            <person name="Labutti K."/>
            <person name="Andreopoulos B."/>
            <person name="Lipzen A."/>
            <person name="Chen C."/>
            <person name="Yanf M."/>
            <person name="Daum C."/>
            <person name="Ng V."/>
            <person name="Clum A."/>
            <person name="Ohm R."/>
            <person name="Martin F."/>
            <person name="Silar P."/>
            <person name="Natvig D."/>
            <person name="Lalanne C."/>
            <person name="Gautier V."/>
            <person name="Ament-Velasquez S.L."/>
            <person name="Kruys A."/>
            <person name="Hutchinson M.I."/>
            <person name="Powell A.J."/>
            <person name="Barry K."/>
            <person name="Miller A.N."/>
            <person name="Grigoriev I.V."/>
            <person name="Debuchy R."/>
            <person name="Gladieux P."/>
            <person name="Thoren M.H."/>
            <person name="Johannesson H."/>
        </authorList>
    </citation>
    <scope>NUCLEOTIDE SEQUENCE</scope>
    <source>
        <strain evidence="3">CBS 103.79</strain>
    </source>
</reference>
<dbReference type="InterPro" id="IPR011146">
    <property type="entry name" value="HIT-like"/>
</dbReference>
<evidence type="ECO:0000256" key="1">
    <source>
        <dbReference type="PROSITE-ProRule" id="PRU00464"/>
    </source>
</evidence>
<dbReference type="InterPro" id="IPR051884">
    <property type="entry name" value="Bis(5'-adenosyl)-TPase_reg"/>
</dbReference>
<evidence type="ECO:0000259" key="2">
    <source>
        <dbReference type="PROSITE" id="PS51084"/>
    </source>
</evidence>
<name>A0AAN6RWV0_9PEZI</name>
<dbReference type="Proteomes" id="UP001303889">
    <property type="component" value="Unassembled WGS sequence"/>
</dbReference>
<feature type="short sequence motif" description="Histidine triad motif" evidence="1">
    <location>
        <begin position="27"/>
        <end position="31"/>
    </location>
</feature>
<comment type="caution">
    <text evidence="3">The sequence shown here is derived from an EMBL/GenBank/DDBJ whole genome shotgun (WGS) entry which is preliminary data.</text>
</comment>
<proteinExistence type="predicted"/>
<dbReference type="GO" id="GO:0003824">
    <property type="term" value="F:catalytic activity"/>
    <property type="evidence" value="ECO:0007669"/>
    <property type="project" value="InterPro"/>
</dbReference>
<dbReference type="AlphaFoldDB" id="A0AAN6RWV0"/>
<organism evidence="3 4">
    <name type="scientific">Staphylotrichum tortipilum</name>
    <dbReference type="NCBI Taxonomy" id="2831512"/>
    <lineage>
        <taxon>Eukaryota</taxon>
        <taxon>Fungi</taxon>
        <taxon>Dikarya</taxon>
        <taxon>Ascomycota</taxon>
        <taxon>Pezizomycotina</taxon>
        <taxon>Sordariomycetes</taxon>
        <taxon>Sordariomycetidae</taxon>
        <taxon>Sordariales</taxon>
        <taxon>Chaetomiaceae</taxon>
        <taxon>Staphylotrichum</taxon>
    </lineage>
</organism>
<dbReference type="SUPFAM" id="SSF54197">
    <property type="entry name" value="HIT-like"/>
    <property type="match status" value="1"/>
</dbReference>
<keyword evidence="4" id="KW-1185">Reference proteome</keyword>
<dbReference type="Gene3D" id="3.30.428.10">
    <property type="entry name" value="HIT-like"/>
    <property type="match status" value="1"/>
</dbReference>
<dbReference type="PANTHER" id="PTHR46243">
    <property type="entry name" value="BIS(5'-ADENOSYL)-TRIPHOSPHATASE"/>
    <property type="match status" value="1"/>
</dbReference>
<gene>
    <name evidence="3" type="ORF">C8A05DRAFT_31122</name>
</gene>
<sequence>MLERVHAASALTVPLQDGFDAGQSVPHVHVHLLLRKLADLDHEGGPDAVYEKLEGEEGDVGRALAMKERPRQPKVDEEKIPLRTMEEMMTEAEVLRVEMAKDDSE</sequence>
<protein>
    <recommendedName>
        <fullName evidence="2">HIT domain-containing protein</fullName>
    </recommendedName>
</protein>
<dbReference type="InterPro" id="IPR036265">
    <property type="entry name" value="HIT-like_sf"/>
</dbReference>
<dbReference type="EMBL" id="MU855372">
    <property type="protein sequence ID" value="KAK3905076.1"/>
    <property type="molecule type" value="Genomic_DNA"/>
</dbReference>
<dbReference type="PANTHER" id="PTHR46243:SF1">
    <property type="entry name" value="BIS(5'-ADENOSYL)-TRIPHOSPHATASE"/>
    <property type="match status" value="1"/>
</dbReference>
<evidence type="ECO:0000313" key="3">
    <source>
        <dbReference type="EMBL" id="KAK3905076.1"/>
    </source>
</evidence>